<keyword evidence="4" id="KW-0472">Membrane</keyword>
<dbReference type="Proteomes" id="UP000695562">
    <property type="component" value="Unassembled WGS sequence"/>
</dbReference>
<evidence type="ECO:0000256" key="4">
    <source>
        <dbReference type="ARBA" id="ARBA00023136"/>
    </source>
</evidence>
<sequence length="130" mass="14340">MNHIPFVNSQGHSIDDPSFTLKKELTEKGETIVNDLGKSVKSLVKNSNLHENIITIAKTFATHETNVLQTEEMIQQMSALSRELTSQVNLLHTSFQSLDGINTQVVNINKSAHSLAIPPTTTTITTNENN</sequence>
<dbReference type="EMBL" id="AJWJ01000612">
    <property type="protein sequence ID" value="KAF2069697.1"/>
    <property type="molecule type" value="Genomic_DNA"/>
</dbReference>
<dbReference type="GO" id="GO:0005765">
    <property type="term" value="C:lysosomal membrane"/>
    <property type="evidence" value="ECO:0007669"/>
    <property type="project" value="UniProtKB-SubCell"/>
</dbReference>
<evidence type="ECO:0000256" key="3">
    <source>
        <dbReference type="ARBA" id="ARBA00022295"/>
    </source>
</evidence>
<comment type="subcellular location">
    <subcellularLocation>
        <location evidence="1">Lysosome membrane</location>
    </subcellularLocation>
</comment>
<organism evidence="6 7">
    <name type="scientific">Polysphondylium violaceum</name>
    <dbReference type="NCBI Taxonomy" id="133409"/>
    <lineage>
        <taxon>Eukaryota</taxon>
        <taxon>Amoebozoa</taxon>
        <taxon>Evosea</taxon>
        <taxon>Eumycetozoa</taxon>
        <taxon>Dictyostelia</taxon>
        <taxon>Dictyosteliales</taxon>
        <taxon>Dictyosteliaceae</taxon>
        <taxon>Polysphondylium</taxon>
    </lineage>
</organism>
<name>A0A8J4PMJ2_9MYCE</name>
<keyword evidence="7" id="KW-1185">Reference proteome</keyword>
<reference evidence="6" key="1">
    <citation type="submission" date="2020-01" db="EMBL/GenBank/DDBJ databases">
        <title>Development of genomics and gene disruption for Polysphondylium violaceum indicates a role for the polyketide synthase stlB in stalk morphogenesis.</title>
        <authorList>
            <person name="Narita B."/>
            <person name="Kawabe Y."/>
            <person name="Kin K."/>
            <person name="Saito T."/>
            <person name="Gibbs R."/>
            <person name="Kuspa A."/>
            <person name="Muzny D."/>
            <person name="Queller D."/>
            <person name="Richards S."/>
            <person name="Strassman J."/>
            <person name="Sucgang R."/>
            <person name="Worley K."/>
            <person name="Schaap P."/>
        </authorList>
    </citation>
    <scope>NUCLEOTIDE SEQUENCE</scope>
    <source>
        <strain evidence="6">QSvi11</strain>
    </source>
</reference>
<dbReference type="AlphaFoldDB" id="A0A8J4PMJ2"/>
<comment type="caution">
    <text evidence="6">The sequence shown here is derived from an EMBL/GenBank/DDBJ whole genome shotgun (WGS) entry which is preliminary data.</text>
</comment>
<gene>
    <name evidence="6" type="ORF">CYY_008983</name>
</gene>
<accession>A0A8J4PMJ2</accession>
<dbReference type="InterPro" id="IPR032143">
    <property type="entry name" value="BORCS7"/>
</dbReference>
<evidence type="ECO:0000313" key="7">
    <source>
        <dbReference type="Proteomes" id="UP000695562"/>
    </source>
</evidence>
<evidence type="ECO:0000256" key="2">
    <source>
        <dbReference type="ARBA" id="ARBA00005433"/>
    </source>
</evidence>
<dbReference type="Pfam" id="PF16088">
    <property type="entry name" value="BORCS7"/>
    <property type="match status" value="1"/>
</dbReference>
<keyword evidence="5" id="KW-0458">Lysosome</keyword>
<dbReference type="OrthoDB" id="2324860at2759"/>
<comment type="similarity">
    <text evidence="2">Belongs to the BORCS7 family.</text>
</comment>
<evidence type="ECO:0000313" key="6">
    <source>
        <dbReference type="EMBL" id="KAF2069697.1"/>
    </source>
</evidence>
<evidence type="ECO:0000256" key="1">
    <source>
        <dbReference type="ARBA" id="ARBA00004656"/>
    </source>
</evidence>
<protein>
    <recommendedName>
        <fullName evidence="3">BLOC-1-related complex subunit 7</fullName>
    </recommendedName>
</protein>
<proteinExistence type="inferred from homology"/>
<evidence type="ECO:0000256" key="5">
    <source>
        <dbReference type="ARBA" id="ARBA00023228"/>
    </source>
</evidence>